<dbReference type="Proteomes" id="UP000257109">
    <property type="component" value="Unassembled WGS sequence"/>
</dbReference>
<evidence type="ECO:0000313" key="2">
    <source>
        <dbReference type="Proteomes" id="UP000257109"/>
    </source>
</evidence>
<dbReference type="EMBL" id="QJKJ01000776">
    <property type="protein sequence ID" value="RDY10786.1"/>
    <property type="molecule type" value="Genomic_DNA"/>
</dbReference>
<comment type="caution">
    <text evidence="1">The sequence shown here is derived from an EMBL/GenBank/DDBJ whole genome shotgun (WGS) entry which is preliminary data.</text>
</comment>
<name>A0A371I6X0_MUCPR</name>
<dbReference type="AlphaFoldDB" id="A0A371I6X0"/>
<feature type="non-terminal residue" evidence="1">
    <location>
        <position position="1"/>
    </location>
</feature>
<protein>
    <submittedName>
        <fullName evidence="1">Uncharacterized protein</fullName>
    </submittedName>
</protein>
<accession>A0A371I6X0</accession>
<sequence length="213" mass="24364">MWCPSWRSTTPMPTLKASHSNSKDFAKLGKARKKAYMSLSFKQRGFMCQIDVVFYTSQGWQSMGYIFRKDIMELFKELMYTYRQDITRKSKHFFSVFLSVSLSPCGIPTLVHPVSSTRTSLDIPIEIWRRPPQALEGILCGLLHNETIGDIGRIHQDKGISILLGWSSKRLVVSTASSIQYLGRYEAYVLGEVLFGIQNRDHQEGNLWDQATS</sequence>
<keyword evidence="2" id="KW-1185">Reference proteome</keyword>
<proteinExistence type="predicted"/>
<organism evidence="1 2">
    <name type="scientific">Mucuna pruriens</name>
    <name type="common">Velvet bean</name>
    <name type="synonym">Dolichos pruriens</name>
    <dbReference type="NCBI Taxonomy" id="157652"/>
    <lineage>
        <taxon>Eukaryota</taxon>
        <taxon>Viridiplantae</taxon>
        <taxon>Streptophyta</taxon>
        <taxon>Embryophyta</taxon>
        <taxon>Tracheophyta</taxon>
        <taxon>Spermatophyta</taxon>
        <taxon>Magnoliopsida</taxon>
        <taxon>eudicotyledons</taxon>
        <taxon>Gunneridae</taxon>
        <taxon>Pentapetalae</taxon>
        <taxon>rosids</taxon>
        <taxon>fabids</taxon>
        <taxon>Fabales</taxon>
        <taxon>Fabaceae</taxon>
        <taxon>Papilionoideae</taxon>
        <taxon>50 kb inversion clade</taxon>
        <taxon>NPAAA clade</taxon>
        <taxon>indigoferoid/millettioid clade</taxon>
        <taxon>Phaseoleae</taxon>
        <taxon>Mucuna</taxon>
    </lineage>
</organism>
<reference evidence="1" key="1">
    <citation type="submission" date="2018-05" db="EMBL/GenBank/DDBJ databases">
        <title>Draft genome of Mucuna pruriens seed.</title>
        <authorList>
            <person name="Nnadi N.E."/>
            <person name="Vos R."/>
            <person name="Hasami M.H."/>
            <person name="Devisetty U.K."/>
            <person name="Aguiy J.C."/>
        </authorList>
    </citation>
    <scope>NUCLEOTIDE SEQUENCE [LARGE SCALE GENOMIC DNA]</scope>
    <source>
        <strain evidence="1">JCA_2017</strain>
    </source>
</reference>
<gene>
    <name evidence="1" type="ORF">CR513_04635</name>
</gene>
<evidence type="ECO:0000313" key="1">
    <source>
        <dbReference type="EMBL" id="RDY10786.1"/>
    </source>
</evidence>